<dbReference type="AlphaFoldDB" id="M7YJB0"/>
<name>M7YJB0_TRIUA</name>
<feature type="region of interest" description="Disordered" evidence="2">
    <location>
        <begin position="211"/>
        <end position="266"/>
    </location>
</feature>
<evidence type="ECO:0000256" key="2">
    <source>
        <dbReference type="SAM" id="MobiDB-lite"/>
    </source>
</evidence>
<proteinExistence type="predicted"/>
<dbReference type="EMBL" id="KD262393">
    <property type="protein sequence ID" value="EMS47332.1"/>
    <property type="molecule type" value="Genomic_DNA"/>
</dbReference>
<dbReference type="eggNOG" id="ENOG502S34C">
    <property type="taxonomic scope" value="Eukaryota"/>
</dbReference>
<organism evidence="3">
    <name type="scientific">Triticum urartu</name>
    <name type="common">Red wild einkorn</name>
    <name type="synonym">Crithodium urartu</name>
    <dbReference type="NCBI Taxonomy" id="4572"/>
    <lineage>
        <taxon>Eukaryota</taxon>
        <taxon>Viridiplantae</taxon>
        <taxon>Streptophyta</taxon>
        <taxon>Embryophyta</taxon>
        <taxon>Tracheophyta</taxon>
        <taxon>Spermatophyta</taxon>
        <taxon>Magnoliopsida</taxon>
        <taxon>Liliopsida</taxon>
        <taxon>Poales</taxon>
        <taxon>Poaceae</taxon>
        <taxon>BOP clade</taxon>
        <taxon>Pooideae</taxon>
        <taxon>Triticodae</taxon>
        <taxon>Triticeae</taxon>
        <taxon>Triticinae</taxon>
        <taxon>Triticum</taxon>
    </lineage>
</organism>
<gene>
    <name evidence="3" type="ORF">TRIUR3_10020</name>
</gene>
<evidence type="ECO:0000313" key="3">
    <source>
        <dbReference type="EMBL" id="EMS47332.1"/>
    </source>
</evidence>
<feature type="coiled-coil region" evidence="1">
    <location>
        <begin position="126"/>
        <end position="153"/>
    </location>
</feature>
<dbReference type="PANTHER" id="PTHR36078:SF2">
    <property type="entry name" value="OS09G0473966 PROTEIN"/>
    <property type="match status" value="1"/>
</dbReference>
<feature type="compositionally biased region" description="Pro residues" evidence="2">
    <location>
        <begin position="33"/>
        <end position="47"/>
    </location>
</feature>
<sequence>MAGRAERARMAHLASYSQASSQLTLGLSFAPLRPSPPSSPPPCPPRQRSPHPRPPKLATPEKFLPISPAVGFFSPVALDWRGVDRRLGGVRLCIVEPCSVSSPNLQLQWMQWEHSYLFVTEFIFFSLLLKSKIEEHEQKVNRYQAELAARIKAKYFSNKAFDGDHVNVQFLTLVVLIGKIFEEETIVEGETIRSSRWSCTSSYANPVNFLREKSHERRDSPSSAADSSAKNDSPSLVAEASPKNNAGVLATANNLTPGKRQASKET</sequence>
<dbReference type="PANTHER" id="PTHR36078">
    <property type="entry name" value="BNACNNG21220D PROTEIN"/>
    <property type="match status" value="1"/>
</dbReference>
<dbReference type="OMA" id="QWEHSYL"/>
<feature type="compositionally biased region" description="Basic and acidic residues" evidence="2">
    <location>
        <begin position="211"/>
        <end position="220"/>
    </location>
</feature>
<reference evidence="3" key="1">
    <citation type="journal article" date="2013" name="Nature">
        <title>Draft genome of the wheat A-genome progenitor Triticum urartu.</title>
        <authorList>
            <person name="Ling H.Q."/>
            <person name="Zhao S."/>
            <person name="Liu D."/>
            <person name="Wang J."/>
            <person name="Sun H."/>
            <person name="Zhang C."/>
            <person name="Fan H."/>
            <person name="Li D."/>
            <person name="Dong L."/>
            <person name="Tao Y."/>
            <person name="Gao C."/>
            <person name="Wu H."/>
            <person name="Li Y."/>
            <person name="Cui Y."/>
            <person name="Guo X."/>
            <person name="Zheng S."/>
            <person name="Wang B."/>
            <person name="Yu K."/>
            <person name="Liang Q."/>
            <person name="Yang W."/>
            <person name="Lou X."/>
            <person name="Chen J."/>
            <person name="Feng M."/>
            <person name="Jian J."/>
            <person name="Zhang X."/>
            <person name="Luo G."/>
            <person name="Jiang Y."/>
            <person name="Liu J."/>
            <person name="Wang Z."/>
            <person name="Sha Y."/>
            <person name="Zhang B."/>
            <person name="Wu H."/>
            <person name="Tang D."/>
            <person name="Shen Q."/>
            <person name="Xue P."/>
            <person name="Zou S."/>
            <person name="Wang X."/>
            <person name="Liu X."/>
            <person name="Wang F."/>
            <person name="Yang Y."/>
            <person name="An X."/>
            <person name="Dong Z."/>
            <person name="Zhang K."/>
            <person name="Zhang X."/>
            <person name="Luo M.C."/>
            <person name="Dvorak J."/>
            <person name="Tong Y."/>
            <person name="Wang J."/>
            <person name="Yang H."/>
            <person name="Li Z."/>
            <person name="Wang D."/>
            <person name="Zhang A."/>
            <person name="Wang J."/>
        </authorList>
    </citation>
    <scope>NUCLEOTIDE SEQUENCE</scope>
</reference>
<keyword evidence="1" id="KW-0175">Coiled coil</keyword>
<feature type="region of interest" description="Disordered" evidence="2">
    <location>
        <begin position="28"/>
        <end position="60"/>
    </location>
</feature>
<evidence type="ECO:0000256" key="1">
    <source>
        <dbReference type="SAM" id="Coils"/>
    </source>
</evidence>
<accession>M7YJB0</accession>
<feature type="compositionally biased region" description="Low complexity" evidence="2">
    <location>
        <begin position="221"/>
        <end position="235"/>
    </location>
</feature>
<protein>
    <submittedName>
        <fullName evidence="3">Uncharacterized protein</fullName>
    </submittedName>
</protein>